<name>A0A2S5IUJ8_9MICC</name>
<proteinExistence type="predicted"/>
<feature type="transmembrane region" description="Helical" evidence="1">
    <location>
        <begin position="50"/>
        <end position="68"/>
    </location>
</feature>
<keyword evidence="3" id="KW-1185">Reference proteome</keyword>
<dbReference type="RefSeq" id="WP_104122391.1">
    <property type="nucleotide sequence ID" value="NZ_PRKW01000006.1"/>
</dbReference>
<dbReference type="OrthoDB" id="4954329at2"/>
<accession>A0A2S5IUJ8</accession>
<keyword evidence="1" id="KW-0812">Transmembrane</keyword>
<dbReference type="EMBL" id="PRKW01000006">
    <property type="protein sequence ID" value="PPB48225.1"/>
    <property type="molecule type" value="Genomic_DNA"/>
</dbReference>
<gene>
    <name evidence="2" type="ORF">C4K88_14770</name>
</gene>
<dbReference type="AlphaFoldDB" id="A0A2S5IUJ8"/>
<reference evidence="2 3" key="1">
    <citation type="journal article" date="2014" name="Int. J. Syst. Evol. Microbiol.">
        <title>Arthrobacter pityocampae sp. nov., isolated from Thaumetopoea pityocampa (Lep., Thaumetopoeidae).</title>
        <authorList>
            <person name="Ince I.A."/>
            <person name="Demirbag Z."/>
            <person name="Kati H."/>
        </authorList>
    </citation>
    <scope>NUCLEOTIDE SEQUENCE [LARGE SCALE GENOMIC DNA]</scope>
    <source>
        <strain evidence="2 3">Tp2</strain>
    </source>
</reference>
<keyword evidence="1" id="KW-1133">Transmembrane helix</keyword>
<protein>
    <submittedName>
        <fullName evidence="2">Uncharacterized protein</fullName>
    </submittedName>
</protein>
<keyword evidence="1" id="KW-0472">Membrane</keyword>
<evidence type="ECO:0000313" key="2">
    <source>
        <dbReference type="EMBL" id="PPB48225.1"/>
    </source>
</evidence>
<organism evidence="2 3">
    <name type="scientific">Arthrobacter pityocampae</name>
    <dbReference type="NCBI Taxonomy" id="547334"/>
    <lineage>
        <taxon>Bacteria</taxon>
        <taxon>Bacillati</taxon>
        <taxon>Actinomycetota</taxon>
        <taxon>Actinomycetes</taxon>
        <taxon>Micrococcales</taxon>
        <taxon>Micrococcaceae</taxon>
        <taxon>Arthrobacter</taxon>
    </lineage>
</organism>
<feature type="transmembrane region" description="Helical" evidence="1">
    <location>
        <begin position="15"/>
        <end position="38"/>
    </location>
</feature>
<evidence type="ECO:0000256" key="1">
    <source>
        <dbReference type="SAM" id="Phobius"/>
    </source>
</evidence>
<sequence length="76" mass="8192">MENWRSANRAQDRRLWHTLWCVGVALTLTLASSILVAVGGPGGTGDEGFYVQQAVLLALSAAGTVVALRRWRALRG</sequence>
<comment type="caution">
    <text evidence="2">The sequence shown here is derived from an EMBL/GenBank/DDBJ whole genome shotgun (WGS) entry which is preliminary data.</text>
</comment>
<evidence type="ECO:0000313" key="3">
    <source>
        <dbReference type="Proteomes" id="UP000239297"/>
    </source>
</evidence>
<dbReference type="Proteomes" id="UP000239297">
    <property type="component" value="Unassembled WGS sequence"/>
</dbReference>